<accession>A0A1H2BE88</accession>
<dbReference type="Proteomes" id="UP000199679">
    <property type="component" value="Chromosome I"/>
</dbReference>
<reference evidence="1 2" key="1">
    <citation type="submission" date="2016-10" db="EMBL/GenBank/DDBJ databases">
        <authorList>
            <person name="de Groot N.N."/>
        </authorList>
    </citation>
    <scope>NUCLEOTIDE SEQUENCE [LARGE SCALE GENOMIC DNA]</scope>
    <source>
        <strain evidence="1 2">MP1X4</strain>
    </source>
</reference>
<protein>
    <submittedName>
        <fullName evidence="1">Uncharacterized protein</fullName>
    </submittedName>
</protein>
<dbReference type="RefSeq" id="WP_091377323.1">
    <property type="nucleotide sequence ID" value="NZ_LT629740.1"/>
</dbReference>
<proteinExistence type="predicted"/>
<name>A0A1H2BE88_MUCMA</name>
<evidence type="ECO:0000313" key="2">
    <source>
        <dbReference type="Proteomes" id="UP000199679"/>
    </source>
</evidence>
<evidence type="ECO:0000313" key="1">
    <source>
        <dbReference type="EMBL" id="SDT56573.1"/>
    </source>
</evidence>
<keyword evidence="2" id="KW-1185">Reference proteome</keyword>
<gene>
    <name evidence="1" type="ORF">SAMN05216490_4073</name>
</gene>
<dbReference type="AlphaFoldDB" id="A0A1H2BE88"/>
<dbReference type="EMBL" id="LT629740">
    <property type="protein sequence ID" value="SDT56573.1"/>
    <property type="molecule type" value="Genomic_DNA"/>
</dbReference>
<sequence length="77" mass="9339">MNTNYNVSDLKEFVYKSVRPKTENQAYFKIFWENMSFPEKMPTNILIPDPPYNEMKIEFEKFVTEVRKAEAEYYSTH</sequence>
<organism evidence="1 2">
    <name type="scientific">Mucilaginibacter mallensis</name>
    <dbReference type="NCBI Taxonomy" id="652787"/>
    <lineage>
        <taxon>Bacteria</taxon>
        <taxon>Pseudomonadati</taxon>
        <taxon>Bacteroidota</taxon>
        <taxon>Sphingobacteriia</taxon>
        <taxon>Sphingobacteriales</taxon>
        <taxon>Sphingobacteriaceae</taxon>
        <taxon>Mucilaginibacter</taxon>
    </lineage>
</organism>